<sequence>RAGHPVMSSAVVGLRATLGEWDVADMQPETPGLQVFVAEGRAELSLRAPQVPGRARLFASADIGEAEAEIRFTPDLAARELVGVIEATASLGGAWVSPFEHAHEGLSGEVYLRGAVGDTLVTLHYDSRDEGDGLLGGTADNAGFPVFGDSSEQGFDAASSRGFYLRLDRAGSSLVHGDIATAPALDGFRLGGGGRIVTGTKYVTQTERETLTLFAARTGQSERRIEIAGQGITGPYPVDLSGMIAGSDRAWRIVRDRDTGEILSETPLERLTDYVLDYFEDSIIFDTALRQAQDDGDPVSVRLVFETEGMAERHWLYGGDLVWAVNENVEFGARLQHADAPRGTVERARLRAAYLRRSLDAGTTAEAELAQAED</sequence>
<protein>
    <submittedName>
        <fullName evidence="1">Uncharacterized protein</fullName>
    </submittedName>
</protein>
<keyword evidence="2" id="KW-1185">Reference proteome</keyword>
<feature type="non-terminal residue" evidence="1">
    <location>
        <position position="1"/>
    </location>
</feature>
<feature type="non-terminal residue" evidence="1">
    <location>
        <position position="374"/>
    </location>
</feature>
<dbReference type="Proteomes" id="UP001139477">
    <property type="component" value="Unassembled WGS sequence"/>
</dbReference>
<name>A0A9X2FSL4_9RHOB</name>
<evidence type="ECO:0000313" key="1">
    <source>
        <dbReference type="EMBL" id="MCP1167586.1"/>
    </source>
</evidence>
<dbReference type="EMBL" id="JAMYXC010000043">
    <property type="protein sequence ID" value="MCP1167586.1"/>
    <property type="molecule type" value="Genomic_DNA"/>
</dbReference>
<accession>A0A9X2FSL4</accession>
<comment type="caution">
    <text evidence="1">The sequence shown here is derived from an EMBL/GenBank/DDBJ whole genome shotgun (WGS) entry which is preliminary data.</text>
</comment>
<gene>
    <name evidence="1" type="ORF">NHG85_03415</name>
</gene>
<reference evidence="1" key="1">
    <citation type="submission" date="2022-06" db="EMBL/GenBank/DDBJ databases">
        <title>Limimaricola sediminis sp. nov., isolated from an intertidal sediment.</title>
        <authorList>
            <person name="Shao X."/>
        </authorList>
    </citation>
    <scope>NUCLEOTIDE SEQUENCE</scope>
    <source>
        <strain evidence="1">ASW11-118</strain>
    </source>
</reference>
<organism evidence="1 2">
    <name type="scientific">Limimaricola litoreus</name>
    <dbReference type="NCBI Taxonomy" id="2955316"/>
    <lineage>
        <taxon>Bacteria</taxon>
        <taxon>Pseudomonadati</taxon>
        <taxon>Pseudomonadota</taxon>
        <taxon>Alphaproteobacteria</taxon>
        <taxon>Rhodobacterales</taxon>
        <taxon>Paracoccaceae</taxon>
        <taxon>Limimaricola</taxon>
    </lineage>
</organism>
<proteinExistence type="predicted"/>
<evidence type="ECO:0000313" key="2">
    <source>
        <dbReference type="Proteomes" id="UP001139477"/>
    </source>
</evidence>
<dbReference type="AlphaFoldDB" id="A0A9X2FSL4"/>